<evidence type="ECO:0008006" key="3">
    <source>
        <dbReference type="Google" id="ProtNLM"/>
    </source>
</evidence>
<dbReference type="EMBL" id="JAXBLV010000217">
    <property type="protein sequence ID" value="MDY3562562.1"/>
    <property type="molecule type" value="Genomic_DNA"/>
</dbReference>
<dbReference type="Proteomes" id="UP001272242">
    <property type="component" value="Unassembled WGS sequence"/>
</dbReference>
<evidence type="ECO:0000313" key="1">
    <source>
        <dbReference type="EMBL" id="MDY3562562.1"/>
    </source>
</evidence>
<evidence type="ECO:0000313" key="2">
    <source>
        <dbReference type="Proteomes" id="UP001272242"/>
    </source>
</evidence>
<keyword evidence="2" id="KW-1185">Reference proteome</keyword>
<dbReference type="RefSeq" id="WP_261189951.1">
    <property type="nucleotide sequence ID" value="NZ_JAXBLV010000217.1"/>
</dbReference>
<reference evidence="2" key="1">
    <citation type="journal article" date="2023" name="Mar. Drugs">
        <title>Gemmata algarum, a Novel Planctomycete Isolated from an Algal Mat, Displays Antimicrobial Activity.</title>
        <authorList>
            <person name="Kumar G."/>
            <person name="Kallscheuer N."/>
            <person name="Kashif M."/>
            <person name="Ahamad S."/>
            <person name="Jagadeeshwari U."/>
            <person name="Pannikurungottu S."/>
            <person name="Haufschild T."/>
            <person name="Kabuu M."/>
            <person name="Sasikala C."/>
            <person name="Jogler C."/>
            <person name="Ramana C."/>
        </authorList>
    </citation>
    <scope>NUCLEOTIDE SEQUENCE [LARGE SCALE GENOMIC DNA]</scope>
    <source>
        <strain evidence="2">JC673</strain>
    </source>
</reference>
<protein>
    <recommendedName>
        <fullName evidence="3">WD40 repeat domain-containing protein</fullName>
    </recommendedName>
</protein>
<organism evidence="1 2">
    <name type="scientific">Gemmata algarum</name>
    <dbReference type="NCBI Taxonomy" id="2975278"/>
    <lineage>
        <taxon>Bacteria</taxon>
        <taxon>Pseudomonadati</taxon>
        <taxon>Planctomycetota</taxon>
        <taxon>Planctomycetia</taxon>
        <taxon>Gemmatales</taxon>
        <taxon>Gemmataceae</taxon>
        <taxon>Gemmata</taxon>
    </lineage>
</organism>
<proteinExistence type="predicted"/>
<gene>
    <name evidence="1" type="ORF">R5W23_004028</name>
</gene>
<comment type="caution">
    <text evidence="1">The sequence shown here is derived from an EMBL/GenBank/DDBJ whole genome shotgun (WGS) entry which is preliminary data.</text>
</comment>
<name>A0ABU5F753_9BACT</name>
<dbReference type="SUPFAM" id="SSF63829">
    <property type="entry name" value="Calcium-dependent phosphotriesterase"/>
    <property type="match status" value="1"/>
</dbReference>
<sequence length="316" mass="35246">MRTYRHSSRVQSVAYGPDGTLFALTGGELWAYPAGGTGRVLVARETAEDRFDGWLDVSPDGHWLAVTGFEAPTLFKVGSFAPPDAPNAESRCLLRGWNEYRFPDRVFYSRMCFTGDSTFWFGRTERRVTRYDFRYWRLPDLTEFEYSGFSDTDCQHVTTVPGTSQIVIDCWSRERGGVTYWSGDLAQPEAKVTKPVGTTEHCNGFLIASDGRYYVSDHQRVLIYSVGQNGFHLDLTVELPHCESTPKLSLCADARRFIAHCFESKLVCAIESGTGQMRGPWDWGVGKVNDAAIAPDGLTATVGGSSKKLAVWDLDD</sequence>
<accession>A0ABU5F753</accession>